<reference evidence="1 2" key="2">
    <citation type="submission" date="2009-02" db="EMBL/GenBank/DDBJ databases">
        <title>Draft genome sequence of Eubacterium hallii (DSM 3353).</title>
        <authorList>
            <person name="Sudarsanam P."/>
            <person name="Ley R."/>
            <person name="Guruge J."/>
            <person name="Turnbaugh P.J."/>
            <person name="Mahowald M."/>
            <person name="Liep D."/>
            <person name="Gordon J."/>
        </authorList>
    </citation>
    <scope>NUCLEOTIDE SEQUENCE [LARGE SCALE GENOMIC DNA]</scope>
    <source>
        <strain evidence="1 2">DSM 3353</strain>
    </source>
</reference>
<proteinExistence type="predicted"/>
<protein>
    <submittedName>
        <fullName evidence="1">Uncharacterized protein</fullName>
    </submittedName>
</protein>
<organism evidence="1 2">
    <name type="scientific">Anaerobutyricum hallii DSM 3353</name>
    <dbReference type="NCBI Taxonomy" id="411469"/>
    <lineage>
        <taxon>Bacteria</taxon>
        <taxon>Bacillati</taxon>
        <taxon>Bacillota</taxon>
        <taxon>Clostridia</taxon>
        <taxon>Lachnospirales</taxon>
        <taxon>Lachnospiraceae</taxon>
        <taxon>Anaerobutyricum</taxon>
    </lineage>
</organism>
<sequence length="62" mass="7428">MYSDKSCFEILLFFLELKKKSRKINRTKEQKFTGKVKNSLCSVWQFRGKIQIKTVEGYFTVK</sequence>
<accession>C0EVH3</accession>
<dbReference type="Proteomes" id="UP000003174">
    <property type="component" value="Unassembled WGS sequence"/>
</dbReference>
<dbReference type="EMBL" id="ACEP01000064">
    <property type="protein sequence ID" value="EEG36828.1"/>
    <property type="molecule type" value="Genomic_DNA"/>
</dbReference>
<evidence type="ECO:0000313" key="1">
    <source>
        <dbReference type="EMBL" id="EEG36828.1"/>
    </source>
</evidence>
<gene>
    <name evidence="1" type="ORF">EUBHAL_01411</name>
</gene>
<evidence type="ECO:0000313" key="2">
    <source>
        <dbReference type="Proteomes" id="UP000003174"/>
    </source>
</evidence>
<comment type="caution">
    <text evidence="1">The sequence shown here is derived from an EMBL/GenBank/DDBJ whole genome shotgun (WGS) entry which is preliminary data.</text>
</comment>
<dbReference type="AlphaFoldDB" id="C0EVH3"/>
<name>C0EVH3_9FIRM</name>
<reference evidence="1 2" key="1">
    <citation type="submission" date="2009-01" db="EMBL/GenBank/DDBJ databases">
        <authorList>
            <person name="Fulton L."/>
            <person name="Clifton S."/>
            <person name="Fulton B."/>
            <person name="Xu J."/>
            <person name="Minx P."/>
            <person name="Pepin K.H."/>
            <person name="Johnson M."/>
            <person name="Bhonagiri V."/>
            <person name="Nash W.E."/>
            <person name="Mardis E.R."/>
            <person name="Wilson R.K."/>
        </authorList>
    </citation>
    <scope>NUCLEOTIDE SEQUENCE [LARGE SCALE GENOMIC DNA]</scope>
    <source>
        <strain evidence="1 2">DSM 3353</strain>
    </source>
</reference>